<dbReference type="AlphaFoldDB" id="A0A509EEY1"/>
<reference evidence="2 3" key="1">
    <citation type="submission" date="2019-06" db="EMBL/GenBank/DDBJ databases">
        <authorList>
            <person name="Rodrigo-Torres L."/>
            <person name="Arahal R. D."/>
            <person name="Lucena T."/>
        </authorList>
    </citation>
    <scope>NUCLEOTIDE SEQUENCE [LARGE SCALE GENOMIC DNA]</scope>
    <source>
        <strain evidence="2 3">SB0023/3</strain>
    </source>
</reference>
<protein>
    <submittedName>
        <fullName evidence="2">Uncharacterized protein</fullName>
    </submittedName>
</protein>
<feature type="compositionally biased region" description="Basic and acidic residues" evidence="1">
    <location>
        <begin position="35"/>
        <end position="52"/>
    </location>
</feature>
<accession>A0A509EEY1</accession>
<organism evidence="2 3">
    <name type="scientific">Methylobacterium symbioticum</name>
    <dbReference type="NCBI Taxonomy" id="2584084"/>
    <lineage>
        <taxon>Bacteria</taxon>
        <taxon>Pseudomonadati</taxon>
        <taxon>Pseudomonadota</taxon>
        <taxon>Alphaproteobacteria</taxon>
        <taxon>Hyphomicrobiales</taxon>
        <taxon>Methylobacteriaceae</taxon>
        <taxon>Methylobacterium</taxon>
    </lineage>
</organism>
<evidence type="ECO:0000313" key="2">
    <source>
        <dbReference type="EMBL" id="VUD71783.1"/>
    </source>
</evidence>
<name>A0A509EEY1_9HYPH</name>
<keyword evidence="3" id="KW-1185">Reference proteome</keyword>
<gene>
    <name evidence="2" type="ORF">MET9862_02371</name>
</gene>
<proteinExistence type="predicted"/>
<dbReference type="Proteomes" id="UP000410984">
    <property type="component" value="Unassembled WGS sequence"/>
</dbReference>
<evidence type="ECO:0000256" key="1">
    <source>
        <dbReference type="SAM" id="MobiDB-lite"/>
    </source>
</evidence>
<dbReference type="EMBL" id="CABFPH010000028">
    <property type="protein sequence ID" value="VUD71783.1"/>
    <property type="molecule type" value="Genomic_DNA"/>
</dbReference>
<sequence length="58" mass="6709">MLPVSAKFRAPCTRLGLVLSLDDVNRQFMHRVRQDNTRHTALGEKRYSEQRHGSYAGH</sequence>
<feature type="region of interest" description="Disordered" evidence="1">
    <location>
        <begin position="35"/>
        <end position="58"/>
    </location>
</feature>
<evidence type="ECO:0000313" key="3">
    <source>
        <dbReference type="Proteomes" id="UP000410984"/>
    </source>
</evidence>